<evidence type="ECO:0000313" key="12">
    <source>
        <dbReference type="Proteomes" id="UP000279089"/>
    </source>
</evidence>
<dbReference type="GO" id="GO:0046872">
    <property type="term" value="F:metal ion binding"/>
    <property type="evidence" value="ECO:0007669"/>
    <property type="project" value="UniProtKB-KW"/>
</dbReference>
<name>A0A3N4M7M2_9BACT</name>
<evidence type="ECO:0000256" key="1">
    <source>
        <dbReference type="ARBA" id="ARBA00004418"/>
    </source>
</evidence>
<evidence type="ECO:0000256" key="9">
    <source>
        <dbReference type="PIRSR" id="PIRSR000294-2"/>
    </source>
</evidence>
<evidence type="ECO:0000313" key="11">
    <source>
        <dbReference type="EMBL" id="RPD39524.1"/>
    </source>
</evidence>
<dbReference type="InterPro" id="IPR051395">
    <property type="entry name" value="Cytochrome_c_Peroxidase/MauG"/>
</dbReference>
<evidence type="ECO:0000256" key="2">
    <source>
        <dbReference type="ARBA" id="ARBA00022617"/>
    </source>
</evidence>
<dbReference type="GO" id="GO:0009055">
    <property type="term" value="F:electron transfer activity"/>
    <property type="evidence" value="ECO:0007669"/>
    <property type="project" value="InterPro"/>
</dbReference>
<dbReference type="AlphaFoldDB" id="A0A3N4M7M2"/>
<gene>
    <name evidence="11" type="ORF">EG028_20635</name>
</gene>
<dbReference type="GO" id="GO:0020037">
    <property type="term" value="F:heme binding"/>
    <property type="evidence" value="ECO:0007669"/>
    <property type="project" value="InterPro"/>
</dbReference>
<dbReference type="InterPro" id="IPR009056">
    <property type="entry name" value="Cyt_c-like_dom"/>
</dbReference>
<feature type="binding site" description="covalent" evidence="8">
    <location>
        <position position="195"/>
    </location>
    <ligand>
        <name>heme c</name>
        <dbReference type="ChEBI" id="CHEBI:61717"/>
        <label>2</label>
    </ligand>
</feature>
<comment type="subcellular location">
    <subcellularLocation>
        <location evidence="1">Periplasm</location>
    </subcellularLocation>
</comment>
<accession>A0A3N4M7M2</accession>
<keyword evidence="6" id="KW-0560">Oxidoreductase</keyword>
<organism evidence="11 12">
    <name type="scientific">Chitinophaga barathri</name>
    <dbReference type="NCBI Taxonomy" id="1647451"/>
    <lineage>
        <taxon>Bacteria</taxon>
        <taxon>Pseudomonadati</taxon>
        <taxon>Bacteroidota</taxon>
        <taxon>Chitinophagia</taxon>
        <taxon>Chitinophagales</taxon>
        <taxon>Chitinophagaceae</taxon>
        <taxon>Chitinophaga</taxon>
    </lineage>
</organism>
<dbReference type="PROSITE" id="PS51007">
    <property type="entry name" value="CYTC"/>
    <property type="match status" value="2"/>
</dbReference>
<sequence length="324" mass="36007">MKKYAPFIVMGVLVFVTQVSFIQEEPADKAALGEILFSDPILSRTRTISCANCHLPAFAFADTLPVSHGVEGRKGVRNTPSAMNLSLQRSFFWDGRAKTLEEQALAPISNPDEMDLPLPEAIQRLNADTRYKAWFRKIFGGPPDSANLAAAIAAFERTLETSNSPFDNWKFSDDPSAVSDAAKRGFELFNGKGKCVKCHFGADFTAQEFRNIGLFNARELNDSGRAIVVGNKEETGKFKTPGLRNVAVTAPYMHNGMFKELGEVINFYNEPDKFVTKAIGRDTILLRPLGLSEEEKKDLLAFLVSLTDKKFEQAALRSFNPRIR</sequence>
<dbReference type="RefSeq" id="WP_120518170.1">
    <property type="nucleotide sequence ID" value="NZ_QXZY01000011.1"/>
</dbReference>
<dbReference type="GO" id="GO:0042597">
    <property type="term" value="C:periplasmic space"/>
    <property type="evidence" value="ECO:0007669"/>
    <property type="project" value="UniProtKB-SubCell"/>
</dbReference>
<feature type="binding site" description="axial binding residue" evidence="9">
    <location>
        <position position="199"/>
    </location>
    <ligand>
        <name>heme c</name>
        <dbReference type="ChEBI" id="CHEBI:61717"/>
        <label>2</label>
    </ligand>
    <ligandPart>
        <name>Fe</name>
        <dbReference type="ChEBI" id="CHEBI:18248"/>
    </ligandPart>
</feature>
<evidence type="ECO:0000256" key="7">
    <source>
        <dbReference type="ARBA" id="ARBA00023004"/>
    </source>
</evidence>
<protein>
    <submittedName>
        <fullName evidence="11">Cytochrome-c peroxidase</fullName>
    </submittedName>
</protein>
<dbReference type="GO" id="GO:0004130">
    <property type="term" value="F:cytochrome-c peroxidase activity"/>
    <property type="evidence" value="ECO:0007669"/>
    <property type="project" value="TreeGrafter"/>
</dbReference>
<keyword evidence="2 8" id="KW-0349">Heme</keyword>
<comment type="caution">
    <text evidence="11">The sequence shown here is derived from an EMBL/GenBank/DDBJ whole genome shotgun (WGS) entry which is preliminary data.</text>
</comment>
<dbReference type="OrthoDB" id="9805202at2"/>
<keyword evidence="3 9" id="KW-0479">Metal-binding</keyword>
<keyword evidence="12" id="KW-1185">Reference proteome</keyword>
<dbReference type="InterPro" id="IPR036909">
    <property type="entry name" value="Cyt_c-like_dom_sf"/>
</dbReference>
<evidence type="ECO:0000256" key="6">
    <source>
        <dbReference type="ARBA" id="ARBA00023002"/>
    </source>
</evidence>
<dbReference type="InterPro" id="IPR026259">
    <property type="entry name" value="MauG/Cytc_peroxidase"/>
</dbReference>
<keyword evidence="4" id="KW-0732">Signal</keyword>
<dbReference type="Pfam" id="PF03150">
    <property type="entry name" value="CCP_MauG"/>
    <property type="match status" value="1"/>
</dbReference>
<evidence type="ECO:0000256" key="4">
    <source>
        <dbReference type="ARBA" id="ARBA00022729"/>
    </source>
</evidence>
<comment type="PTM">
    <text evidence="8">Binds 2 heme groups per subunit.</text>
</comment>
<dbReference type="EMBL" id="RMBX01000011">
    <property type="protein sequence ID" value="RPD39524.1"/>
    <property type="molecule type" value="Genomic_DNA"/>
</dbReference>
<evidence type="ECO:0000256" key="8">
    <source>
        <dbReference type="PIRSR" id="PIRSR000294-1"/>
    </source>
</evidence>
<keyword evidence="11" id="KW-0575">Peroxidase</keyword>
<feature type="domain" description="Cytochrome c" evidence="10">
    <location>
        <begin position="180"/>
        <end position="307"/>
    </location>
</feature>
<feature type="domain" description="Cytochrome c" evidence="10">
    <location>
        <begin position="28"/>
        <end position="129"/>
    </location>
</feature>
<dbReference type="InterPro" id="IPR004852">
    <property type="entry name" value="Di-haem_cyt_c_peroxidsae"/>
</dbReference>
<dbReference type="Gene3D" id="1.10.760.10">
    <property type="entry name" value="Cytochrome c-like domain"/>
    <property type="match status" value="2"/>
</dbReference>
<proteinExistence type="predicted"/>
<feature type="binding site" description="covalent" evidence="8">
    <location>
        <position position="198"/>
    </location>
    <ligand>
        <name>heme c</name>
        <dbReference type="ChEBI" id="CHEBI:61717"/>
        <label>2</label>
    </ligand>
</feature>
<dbReference type="SUPFAM" id="SSF46626">
    <property type="entry name" value="Cytochrome c"/>
    <property type="match status" value="2"/>
</dbReference>
<keyword evidence="5" id="KW-0574">Periplasm</keyword>
<feature type="binding site" description="axial binding residue" evidence="9">
    <location>
        <position position="54"/>
    </location>
    <ligand>
        <name>heme c</name>
        <dbReference type="ChEBI" id="CHEBI:61717"/>
        <label>1</label>
    </ligand>
    <ligandPart>
        <name>Fe</name>
        <dbReference type="ChEBI" id="CHEBI:18248"/>
    </ligandPart>
</feature>
<evidence type="ECO:0000256" key="3">
    <source>
        <dbReference type="ARBA" id="ARBA00022723"/>
    </source>
</evidence>
<feature type="binding site" description="covalent" evidence="8">
    <location>
        <position position="53"/>
    </location>
    <ligand>
        <name>heme c</name>
        <dbReference type="ChEBI" id="CHEBI:61717"/>
        <label>1</label>
    </ligand>
</feature>
<feature type="binding site" description="covalent" evidence="8">
    <location>
        <position position="50"/>
    </location>
    <ligand>
        <name>heme c</name>
        <dbReference type="ChEBI" id="CHEBI:61717"/>
        <label>1</label>
    </ligand>
</feature>
<comment type="cofactor">
    <cofactor evidence="8">
        <name>heme</name>
        <dbReference type="ChEBI" id="CHEBI:30413"/>
    </cofactor>
    <text evidence="8">Binds 2 heme groups.</text>
</comment>
<evidence type="ECO:0000256" key="5">
    <source>
        <dbReference type="ARBA" id="ARBA00022764"/>
    </source>
</evidence>
<dbReference type="PANTHER" id="PTHR30600">
    <property type="entry name" value="CYTOCHROME C PEROXIDASE-RELATED"/>
    <property type="match status" value="1"/>
</dbReference>
<reference evidence="12" key="1">
    <citation type="submission" date="2018-11" db="EMBL/GenBank/DDBJ databases">
        <title>Chitinophaga lutea sp.nov., isolate from arsenic contaminated soil.</title>
        <authorList>
            <person name="Zong Y."/>
        </authorList>
    </citation>
    <scope>NUCLEOTIDE SEQUENCE [LARGE SCALE GENOMIC DNA]</scope>
    <source>
        <strain evidence="12">YLT18</strain>
    </source>
</reference>
<keyword evidence="7 9" id="KW-0408">Iron</keyword>
<dbReference type="Proteomes" id="UP000279089">
    <property type="component" value="Unassembled WGS sequence"/>
</dbReference>
<evidence type="ECO:0000259" key="10">
    <source>
        <dbReference type="PROSITE" id="PS51007"/>
    </source>
</evidence>
<dbReference type="PIRSF" id="PIRSF000294">
    <property type="entry name" value="Cytochrome-c_peroxidase"/>
    <property type="match status" value="1"/>
</dbReference>